<dbReference type="PANTHER" id="PTHR38248:SF2">
    <property type="entry name" value="FUNK1 11"/>
    <property type="match status" value="1"/>
</dbReference>
<dbReference type="InterPro" id="IPR011009">
    <property type="entry name" value="Kinase-like_dom_sf"/>
</dbReference>
<keyword evidence="4" id="KW-1185">Reference proteome</keyword>
<feature type="domain" description="Fungal-type protein kinase" evidence="2">
    <location>
        <begin position="190"/>
        <end position="667"/>
    </location>
</feature>
<evidence type="ECO:0000259" key="2">
    <source>
        <dbReference type="Pfam" id="PF17667"/>
    </source>
</evidence>
<organism evidence="3 4">
    <name type="scientific">Leucocoprinus leucothites</name>
    <dbReference type="NCBI Taxonomy" id="201217"/>
    <lineage>
        <taxon>Eukaryota</taxon>
        <taxon>Fungi</taxon>
        <taxon>Dikarya</taxon>
        <taxon>Basidiomycota</taxon>
        <taxon>Agaricomycotina</taxon>
        <taxon>Agaricomycetes</taxon>
        <taxon>Agaricomycetidae</taxon>
        <taxon>Agaricales</taxon>
        <taxon>Agaricineae</taxon>
        <taxon>Agaricaceae</taxon>
        <taxon>Leucocoprinus</taxon>
    </lineage>
</organism>
<feature type="compositionally biased region" description="Basic and acidic residues" evidence="1">
    <location>
        <begin position="624"/>
        <end position="634"/>
    </location>
</feature>
<reference evidence="3 4" key="1">
    <citation type="journal article" date="2020" name="ISME J.">
        <title>Uncovering the hidden diversity of litter-decomposition mechanisms in mushroom-forming fungi.</title>
        <authorList>
            <person name="Floudas D."/>
            <person name="Bentzer J."/>
            <person name="Ahren D."/>
            <person name="Johansson T."/>
            <person name="Persson P."/>
            <person name="Tunlid A."/>
        </authorList>
    </citation>
    <scope>NUCLEOTIDE SEQUENCE [LARGE SCALE GENOMIC DNA]</scope>
    <source>
        <strain evidence="3 4">CBS 146.42</strain>
    </source>
</reference>
<dbReference type="OrthoDB" id="312874at2759"/>
<dbReference type="Gene3D" id="1.10.510.10">
    <property type="entry name" value="Transferase(Phosphotransferase) domain 1"/>
    <property type="match status" value="1"/>
</dbReference>
<feature type="compositionally biased region" description="Low complexity" evidence="1">
    <location>
        <begin position="816"/>
        <end position="825"/>
    </location>
</feature>
<accession>A0A8H5CV23</accession>
<name>A0A8H5CV23_9AGAR</name>
<feature type="compositionally biased region" description="Polar residues" evidence="1">
    <location>
        <begin position="463"/>
        <end position="478"/>
    </location>
</feature>
<dbReference type="EMBL" id="JAACJO010000019">
    <property type="protein sequence ID" value="KAF5348485.1"/>
    <property type="molecule type" value="Genomic_DNA"/>
</dbReference>
<evidence type="ECO:0000313" key="3">
    <source>
        <dbReference type="EMBL" id="KAF5348485.1"/>
    </source>
</evidence>
<feature type="compositionally biased region" description="Basic and acidic residues" evidence="1">
    <location>
        <begin position="799"/>
        <end position="812"/>
    </location>
</feature>
<feature type="region of interest" description="Disordered" evidence="1">
    <location>
        <begin position="610"/>
        <end position="643"/>
    </location>
</feature>
<evidence type="ECO:0000313" key="4">
    <source>
        <dbReference type="Proteomes" id="UP000559027"/>
    </source>
</evidence>
<feature type="region of interest" description="Disordered" evidence="1">
    <location>
        <begin position="783"/>
        <end position="847"/>
    </location>
</feature>
<dbReference type="AlphaFoldDB" id="A0A8H5CV23"/>
<comment type="caution">
    <text evidence="3">The sequence shown here is derived from an EMBL/GenBank/DDBJ whole genome shotgun (WGS) entry which is preliminary data.</text>
</comment>
<dbReference type="PANTHER" id="PTHR38248">
    <property type="entry name" value="FUNK1 6"/>
    <property type="match status" value="1"/>
</dbReference>
<dbReference type="InterPro" id="IPR040976">
    <property type="entry name" value="Pkinase_fungal"/>
</dbReference>
<feature type="region of interest" description="Disordered" evidence="1">
    <location>
        <begin position="457"/>
        <end position="490"/>
    </location>
</feature>
<dbReference type="SUPFAM" id="SSF56112">
    <property type="entry name" value="Protein kinase-like (PK-like)"/>
    <property type="match status" value="1"/>
</dbReference>
<dbReference type="Proteomes" id="UP000559027">
    <property type="component" value="Unassembled WGS sequence"/>
</dbReference>
<dbReference type="Pfam" id="PF17667">
    <property type="entry name" value="Pkinase_fungal"/>
    <property type="match status" value="1"/>
</dbReference>
<feature type="compositionally biased region" description="Polar residues" evidence="1">
    <location>
        <begin position="783"/>
        <end position="795"/>
    </location>
</feature>
<proteinExistence type="predicted"/>
<feature type="region of interest" description="Disordered" evidence="1">
    <location>
        <begin position="1"/>
        <end position="53"/>
    </location>
</feature>
<protein>
    <recommendedName>
        <fullName evidence="2">Fungal-type protein kinase domain-containing protein</fullName>
    </recommendedName>
</protein>
<gene>
    <name evidence="3" type="ORF">D9756_009669</name>
</gene>
<evidence type="ECO:0000256" key="1">
    <source>
        <dbReference type="SAM" id="MobiDB-lite"/>
    </source>
</evidence>
<sequence>MAEPSKIHPTHRAAPSTPRPSRESRQAQRSVPGPSSIGDTPRSAKGHVGTVGQDKIRTDIAEQMTRELWQCPIQDFLAYYAPCCPTKESVDDAVAALQHWMPAGGSWRGFSNKPPSKMDGLGKKTVFGKPTPIIKALSKTSCFCENEDRRRDLGFHYMDCGGTPIKGEIDGSSFRVDACLTTSLHNIRPKELWVSDMALVAEFKKSSDANKVYDDRLKVVSAANHIMNDDPRRIWTYAITIEDEKMAVWYFSRSHSVKSEDIDFTKDRRTFLQVFMSFIFAKEDEMGFDPSVRRIIHEDEIRYIYTITPDSAPSRYFRTIAPIFNPRVGCIIGRKTRVWQAEEVNESSDAAIVLDNGGKKVALKDVWLDEGSRTEKEIQNLIFRQLQEIASARWDWPVGSLGEYTAAALRDFPSNLPFMRIECDGRGRKCKEPHDKAKPDAIILQPLPITPAPQRATKLRLPHSSQKHSSAPTTKSGHSSPAPSRASRPPRKYLAKQQYRLVYHDIGFALHDSQDLKTAFNAIRDILIALTLLFLAGWVHRDVSTGNIIVVKTGDSFRGLLSDFEYAKEANRADEPKHDPKTGTPFFMPLEIHLGSALASIFDQTSKLQSQEGREAGGYSDYRPGQETDYHPGQETDPPPLPTVIRPPLRFQHHHDLESLMWIALWFLICRVNSEPLTATDVPSPHPLGVAIFTNASVPSVDRLELFKTPGYEPLKTTFHPNFGNRFPDRFTALHMTLLHFCLHTVFPSTDDFRALYPKVWADFGRIIDAVVKAEGVDLVTTSSDLATEPQGSSEVDSDSSHPDAEPEEGAKSRRVSSQSHVSASSKKRKASSASPPRRLGMNTGSS</sequence>